<accession>A0ABW9JFI8</accession>
<feature type="transmembrane region" description="Helical" evidence="1">
    <location>
        <begin position="39"/>
        <end position="59"/>
    </location>
</feature>
<keyword evidence="1" id="KW-1133">Transmembrane helix</keyword>
<organism evidence="2 3">
    <name type="scientific">Pedobacter helvus</name>
    <dbReference type="NCBI Taxonomy" id="2563444"/>
    <lineage>
        <taxon>Bacteria</taxon>
        <taxon>Pseudomonadati</taxon>
        <taxon>Bacteroidota</taxon>
        <taxon>Sphingobacteriia</taxon>
        <taxon>Sphingobacteriales</taxon>
        <taxon>Sphingobacteriaceae</taxon>
        <taxon>Pedobacter</taxon>
    </lineage>
</organism>
<reference evidence="2 3" key="1">
    <citation type="submission" date="2024-12" db="EMBL/GenBank/DDBJ databases">
        <authorList>
            <person name="Hu S."/>
        </authorList>
    </citation>
    <scope>NUCLEOTIDE SEQUENCE [LARGE SCALE GENOMIC DNA]</scope>
    <source>
        <strain evidence="2 3">P-25</strain>
    </source>
</reference>
<dbReference type="Proteomes" id="UP001517367">
    <property type="component" value="Unassembled WGS sequence"/>
</dbReference>
<evidence type="ECO:0000313" key="3">
    <source>
        <dbReference type="Proteomes" id="UP001517367"/>
    </source>
</evidence>
<keyword evidence="1" id="KW-0812">Transmembrane</keyword>
<comment type="caution">
    <text evidence="2">The sequence shown here is derived from an EMBL/GenBank/DDBJ whole genome shotgun (WGS) entry which is preliminary data.</text>
</comment>
<proteinExistence type="predicted"/>
<keyword evidence="3" id="KW-1185">Reference proteome</keyword>
<name>A0ABW9JFI8_9SPHI</name>
<evidence type="ECO:0000256" key="1">
    <source>
        <dbReference type="SAM" id="Phobius"/>
    </source>
</evidence>
<feature type="transmembrane region" description="Helical" evidence="1">
    <location>
        <begin position="7"/>
        <end position="27"/>
    </location>
</feature>
<dbReference type="RefSeq" id="WP_138730378.1">
    <property type="nucleotide sequence ID" value="NZ_SRMP02000010.1"/>
</dbReference>
<evidence type="ECO:0000313" key="2">
    <source>
        <dbReference type="EMBL" id="MFN0291167.1"/>
    </source>
</evidence>
<gene>
    <name evidence="2" type="ORF">E5L68_007170</name>
</gene>
<sequence length="79" mass="8679">MKKIIGFIILLLSLAFIGIIILRVWGITIVSVDNVLRSGYILLLLGVLIVVLILIYGAFLKSDGSKYDKNIGNNAHPKL</sequence>
<keyword evidence="1" id="KW-0472">Membrane</keyword>
<protein>
    <submittedName>
        <fullName evidence="2">Uncharacterized protein</fullName>
    </submittedName>
</protein>
<dbReference type="EMBL" id="SRMP02000010">
    <property type="protein sequence ID" value="MFN0291167.1"/>
    <property type="molecule type" value="Genomic_DNA"/>
</dbReference>